<dbReference type="SUPFAM" id="SSF142019">
    <property type="entry name" value="Nqo1 FMN-binding domain-like"/>
    <property type="match status" value="1"/>
</dbReference>
<comment type="similarity">
    <text evidence="3 13">Belongs to the complex I 51 kDa subunit family.</text>
</comment>
<gene>
    <name evidence="15" type="ORF">EDD80_106152</name>
</gene>
<dbReference type="InterPro" id="IPR019575">
    <property type="entry name" value="Nuop51_4Fe4S-bd"/>
</dbReference>
<dbReference type="InterPro" id="IPR019554">
    <property type="entry name" value="Soluble_ligand-bd"/>
</dbReference>
<dbReference type="FunFam" id="3.40.50.11540:FF:000001">
    <property type="entry name" value="NADH dehydrogenase [ubiquinone] flavoprotein 1, mitochondrial"/>
    <property type="match status" value="1"/>
</dbReference>
<dbReference type="Gene3D" id="3.40.50.11540">
    <property type="entry name" value="NADH-ubiquinone oxidoreductase 51kDa subunit"/>
    <property type="match status" value="1"/>
</dbReference>
<feature type="domain" description="NADH-ubiquinone oxidoreductase 51kDa subunit iron-sulphur binding" evidence="14">
    <location>
        <begin position="327"/>
        <end position="372"/>
    </location>
</feature>
<dbReference type="FunFam" id="1.20.1440.230:FF:000002">
    <property type="entry name" value="NADH-quinone oxidoreductase subunit F"/>
    <property type="match status" value="1"/>
</dbReference>
<sequence>MKPLTTHIKTDGSPLSLEEYERLGGYQALRKALGMSPAEITAEVKDSNLKGRGGAGFNTGMKWSFVPMDENIDTKYLICNADEMEPGTFKDRWLLEGHPHQLLEGMLIAAYAIQATEGYVFLRWAYKTAAEGIRRAIAEAELSGYLGQNILGSGFHLKMHLHTGVGRYMCGEETALLNSLEGKRATPRAKPPFPQVSGLFGKPTIVNNVETFSCIPHIISMGADWFRNLSKNPQDGGTKIYGVSGQVKRPGAWELPMGVTLRELIEEHAGGMKDGFHFRGALPGGASTDFLVEEHLDVAMDYGSVAAAGSRLGTGTVVVLDDRTCPVGFVHNLEHFFAQESCGWCTPCREGLPWTEKILKALENGEGRENDLDTLAFHTKALGPGHTFCALAPGAMEPLQSALKYFRQDFEQHIHEKRCPYGHTIH</sequence>
<comment type="caution">
    <text evidence="15">The sequence shown here is derived from an EMBL/GenBank/DDBJ whole genome shotgun (WGS) entry which is preliminary data.</text>
</comment>
<evidence type="ECO:0000256" key="13">
    <source>
        <dbReference type="RuleBase" id="RU364066"/>
    </source>
</evidence>
<dbReference type="InterPro" id="IPR011537">
    <property type="entry name" value="NADH-UbQ_OxRdtase_suF"/>
</dbReference>
<evidence type="ECO:0000256" key="8">
    <source>
        <dbReference type="ARBA" id="ARBA00022967"/>
    </source>
</evidence>
<dbReference type="Pfam" id="PF10589">
    <property type="entry name" value="NADH_4Fe-4S"/>
    <property type="match status" value="1"/>
</dbReference>
<comment type="cofactor">
    <cofactor evidence="2 13">
        <name>[4Fe-4S] cluster</name>
        <dbReference type="ChEBI" id="CHEBI:49883"/>
    </cofactor>
</comment>
<evidence type="ECO:0000256" key="7">
    <source>
        <dbReference type="ARBA" id="ARBA00022723"/>
    </source>
</evidence>
<keyword evidence="10 13" id="KW-0411">Iron-sulfur</keyword>
<dbReference type="Gene3D" id="3.10.20.600">
    <property type="match status" value="1"/>
</dbReference>
<dbReference type="InterPro" id="IPR011538">
    <property type="entry name" value="Nuo51_FMN-bd"/>
</dbReference>
<evidence type="ECO:0000256" key="12">
    <source>
        <dbReference type="ARBA" id="ARBA00047712"/>
    </source>
</evidence>
<keyword evidence="11 13" id="KW-0520">NAD</keyword>
<dbReference type="PANTHER" id="PTHR43578">
    <property type="entry name" value="NADH-QUINONE OXIDOREDUCTASE SUBUNIT F"/>
    <property type="match status" value="1"/>
</dbReference>
<keyword evidence="8" id="KW-1278">Translocase</keyword>
<keyword evidence="4 13" id="KW-0004">4Fe-4S</keyword>
<dbReference type="GO" id="GO:0046872">
    <property type="term" value="F:metal ion binding"/>
    <property type="evidence" value="ECO:0007669"/>
    <property type="project" value="UniProtKB-KW"/>
</dbReference>
<dbReference type="InterPro" id="IPR001949">
    <property type="entry name" value="NADH-UbQ_OxRdtase_51kDa_CS"/>
</dbReference>
<dbReference type="GO" id="GO:0008137">
    <property type="term" value="F:NADH dehydrogenase (ubiquinone) activity"/>
    <property type="evidence" value="ECO:0007669"/>
    <property type="project" value="InterPro"/>
</dbReference>
<reference evidence="15 16" key="1">
    <citation type="submission" date="2019-03" db="EMBL/GenBank/DDBJ databases">
        <title>Genomic Encyclopedia of Type Strains, Phase IV (KMG-IV): sequencing the most valuable type-strain genomes for metagenomic binning, comparative biology and taxonomic classification.</title>
        <authorList>
            <person name="Goeker M."/>
        </authorList>
    </citation>
    <scope>NUCLEOTIDE SEQUENCE [LARGE SCALE GENOMIC DNA]</scope>
    <source>
        <strain evidence="15 16">DSM 21100</strain>
    </source>
</reference>
<dbReference type="Gene3D" id="1.20.1440.230">
    <property type="entry name" value="NADH-ubiquinone oxidoreductase 51kDa subunit, iron-sulphur binding domain"/>
    <property type="match status" value="1"/>
</dbReference>
<evidence type="ECO:0000256" key="9">
    <source>
        <dbReference type="ARBA" id="ARBA00023004"/>
    </source>
</evidence>
<dbReference type="GO" id="GO:0051539">
    <property type="term" value="F:4 iron, 4 sulfur cluster binding"/>
    <property type="evidence" value="ECO:0007669"/>
    <property type="project" value="UniProtKB-UniRule"/>
</dbReference>
<dbReference type="SMART" id="SM00928">
    <property type="entry name" value="NADH_4Fe-4S"/>
    <property type="match status" value="1"/>
</dbReference>
<evidence type="ECO:0000256" key="2">
    <source>
        <dbReference type="ARBA" id="ARBA00001966"/>
    </source>
</evidence>
<evidence type="ECO:0000256" key="6">
    <source>
        <dbReference type="ARBA" id="ARBA00022643"/>
    </source>
</evidence>
<dbReference type="GO" id="GO:0048038">
    <property type="term" value="F:quinone binding"/>
    <property type="evidence" value="ECO:0007669"/>
    <property type="project" value="UniProtKB-KW"/>
</dbReference>
<name>A0A4R3KSY0_9SPHI</name>
<evidence type="ECO:0000313" key="15">
    <source>
        <dbReference type="EMBL" id="TCS86841.1"/>
    </source>
</evidence>
<evidence type="ECO:0000256" key="10">
    <source>
        <dbReference type="ARBA" id="ARBA00023014"/>
    </source>
</evidence>
<comment type="function">
    <text evidence="13">NDH-1 shuttles electrons from NADH, via FMN and iron-sulfur (Fe-S) centers, to quinones in the respiratory chain.</text>
</comment>
<comment type="cofactor">
    <cofactor evidence="1 13">
        <name>FMN</name>
        <dbReference type="ChEBI" id="CHEBI:58210"/>
    </cofactor>
</comment>
<organism evidence="15 16">
    <name type="scientific">Anseongella ginsenosidimutans</name>
    <dbReference type="NCBI Taxonomy" id="496056"/>
    <lineage>
        <taxon>Bacteria</taxon>
        <taxon>Pseudomonadati</taxon>
        <taxon>Bacteroidota</taxon>
        <taxon>Sphingobacteriia</taxon>
        <taxon>Sphingobacteriales</taxon>
        <taxon>Sphingobacteriaceae</taxon>
        <taxon>Anseongella</taxon>
    </lineage>
</organism>
<dbReference type="SUPFAM" id="SSF140490">
    <property type="entry name" value="Nqo1C-terminal domain-like"/>
    <property type="match status" value="1"/>
</dbReference>
<accession>A0A4R3KSY0</accession>
<keyword evidence="6 13" id="KW-0288">FMN</keyword>
<dbReference type="GO" id="GO:0051287">
    <property type="term" value="F:NAD binding"/>
    <property type="evidence" value="ECO:0007669"/>
    <property type="project" value="UniProtKB-UniRule"/>
</dbReference>
<dbReference type="SUPFAM" id="SSF142984">
    <property type="entry name" value="Nqo1 middle domain-like"/>
    <property type="match status" value="1"/>
</dbReference>
<dbReference type="GO" id="GO:0010181">
    <property type="term" value="F:FMN binding"/>
    <property type="evidence" value="ECO:0007669"/>
    <property type="project" value="InterPro"/>
</dbReference>
<keyword evidence="13" id="KW-0874">Quinone</keyword>
<keyword evidence="5 13" id="KW-0285">Flavoprotein</keyword>
<dbReference type="NCBIfam" id="TIGR01959">
    <property type="entry name" value="nuoF_fam"/>
    <property type="match status" value="1"/>
</dbReference>
<dbReference type="Pfam" id="PF01512">
    <property type="entry name" value="Complex1_51K"/>
    <property type="match status" value="1"/>
</dbReference>
<protein>
    <recommendedName>
        <fullName evidence="13">NADH-quinone oxidoreductase subunit F</fullName>
        <ecNumber evidence="13">7.1.1.-</ecNumber>
    </recommendedName>
</protein>
<keyword evidence="16" id="KW-1185">Reference proteome</keyword>
<evidence type="ECO:0000256" key="4">
    <source>
        <dbReference type="ARBA" id="ARBA00022485"/>
    </source>
</evidence>
<comment type="catalytic activity">
    <reaction evidence="12 13">
        <text>a quinone + NADH + 5 H(+)(in) = a quinol + NAD(+) + 4 H(+)(out)</text>
        <dbReference type="Rhea" id="RHEA:57888"/>
        <dbReference type="ChEBI" id="CHEBI:15378"/>
        <dbReference type="ChEBI" id="CHEBI:24646"/>
        <dbReference type="ChEBI" id="CHEBI:57540"/>
        <dbReference type="ChEBI" id="CHEBI:57945"/>
        <dbReference type="ChEBI" id="CHEBI:132124"/>
    </reaction>
</comment>
<dbReference type="RefSeq" id="WP_132129400.1">
    <property type="nucleotide sequence ID" value="NZ_CP042432.1"/>
</dbReference>
<dbReference type="PANTHER" id="PTHR43578:SF3">
    <property type="entry name" value="NADH-QUINONE OXIDOREDUCTASE SUBUNIT F"/>
    <property type="match status" value="1"/>
</dbReference>
<keyword evidence="7 13" id="KW-0479">Metal-binding</keyword>
<dbReference type="PROSITE" id="PS00645">
    <property type="entry name" value="COMPLEX1_51K_2"/>
    <property type="match status" value="1"/>
</dbReference>
<dbReference type="Pfam" id="PF10531">
    <property type="entry name" value="SLBB"/>
    <property type="match status" value="1"/>
</dbReference>
<evidence type="ECO:0000313" key="16">
    <source>
        <dbReference type="Proteomes" id="UP000295807"/>
    </source>
</evidence>
<dbReference type="Proteomes" id="UP000295807">
    <property type="component" value="Unassembled WGS sequence"/>
</dbReference>
<dbReference type="AlphaFoldDB" id="A0A4R3KSY0"/>
<dbReference type="EMBL" id="SMAD01000006">
    <property type="protein sequence ID" value="TCS86841.1"/>
    <property type="molecule type" value="Genomic_DNA"/>
</dbReference>
<evidence type="ECO:0000256" key="3">
    <source>
        <dbReference type="ARBA" id="ARBA00007523"/>
    </source>
</evidence>
<dbReference type="InterPro" id="IPR037207">
    <property type="entry name" value="Nuop51_4Fe4S-bd_sf"/>
</dbReference>
<proteinExistence type="inferred from homology"/>
<evidence type="ECO:0000259" key="14">
    <source>
        <dbReference type="SMART" id="SM00928"/>
    </source>
</evidence>
<dbReference type="InterPro" id="IPR037225">
    <property type="entry name" value="Nuo51_FMN-bd_sf"/>
</dbReference>
<evidence type="ECO:0000256" key="11">
    <source>
        <dbReference type="ARBA" id="ARBA00023027"/>
    </source>
</evidence>
<keyword evidence="9 13" id="KW-0408">Iron</keyword>
<evidence type="ECO:0000256" key="1">
    <source>
        <dbReference type="ARBA" id="ARBA00001917"/>
    </source>
</evidence>
<evidence type="ECO:0000256" key="5">
    <source>
        <dbReference type="ARBA" id="ARBA00022630"/>
    </source>
</evidence>
<dbReference type="NCBIfam" id="NF010120">
    <property type="entry name" value="PRK13596.1"/>
    <property type="match status" value="1"/>
</dbReference>
<dbReference type="EC" id="7.1.1.-" evidence="13"/>
<dbReference type="OrthoDB" id="9761899at2"/>
<dbReference type="Gene3D" id="6.10.250.1450">
    <property type="match status" value="1"/>
</dbReference>